<gene>
    <name evidence="1" type="ORF">DFJ43DRAFT_1025075</name>
</gene>
<evidence type="ECO:0000313" key="1">
    <source>
        <dbReference type="EMBL" id="KAJ3732456.1"/>
    </source>
</evidence>
<proteinExistence type="predicted"/>
<protein>
    <recommendedName>
        <fullName evidence="3">Transposase domain-containing protein</fullName>
    </recommendedName>
</protein>
<reference evidence="1" key="2">
    <citation type="journal article" date="2023" name="Proc. Natl. Acad. Sci. U.S.A.">
        <title>A global phylogenomic analysis of the shiitake genus Lentinula.</title>
        <authorList>
            <person name="Sierra-Patev S."/>
            <person name="Min B."/>
            <person name="Naranjo-Ortiz M."/>
            <person name="Looney B."/>
            <person name="Konkel Z."/>
            <person name="Slot J.C."/>
            <person name="Sakamoto Y."/>
            <person name="Steenwyk J.L."/>
            <person name="Rokas A."/>
            <person name="Carro J."/>
            <person name="Camarero S."/>
            <person name="Ferreira P."/>
            <person name="Molpeceres G."/>
            <person name="Ruiz-Duenas F.J."/>
            <person name="Serrano A."/>
            <person name="Henrissat B."/>
            <person name="Drula E."/>
            <person name="Hughes K.W."/>
            <person name="Mata J.L."/>
            <person name="Ishikawa N.K."/>
            <person name="Vargas-Isla R."/>
            <person name="Ushijima S."/>
            <person name="Smith C.A."/>
            <person name="Donoghue J."/>
            <person name="Ahrendt S."/>
            <person name="Andreopoulos W."/>
            <person name="He G."/>
            <person name="LaButti K."/>
            <person name="Lipzen A."/>
            <person name="Ng V."/>
            <person name="Riley R."/>
            <person name="Sandor L."/>
            <person name="Barry K."/>
            <person name="Martinez A.T."/>
            <person name="Xiao Y."/>
            <person name="Gibbons J.G."/>
            <person name="Terashima K."/>
            <person name="Grigoriev I.V."/>
            <person name="Hibbett D."/>
        </authorList>
    </citation>
    <scope>NUCLEOTIDE SEQUENCE</scope>
    <source>
        <strain evidence="1">ET3784</strain>
    </source>
</reference>
<dbReference type="InterPro" id="IPR041078">
    <property type="entry name" value="Plavaka"/>
</dbReference>
<name>A0AA38JMI8_9AGAR</name>
<dbReference type="AlphaFoldDB" id="A0AA38JMI8"/>
<dbReference type="EMBL" id="JANVFO010000024">
    <property type="protein sequence ID" value="KAJ3732456.1"/>
    <property type="molecule type" value="Genomic_DNA"/>
</dbReference>
<organism evidence="1 2">
    <name type="scientific">Lentinula guzmanii</name>
    <dbReference type="NCBI Taxonomy" id="2804957"/>
    <lineage>
        <taxon>Eukaryota</taxon>
        <taxon>Fungi</taxon>
        <taxon>Dikarya</taxon>
        <taxon>Basidiomycota</taxon>
        <taxon>Agaricomycotina</taxon>
        <taxon>Agaricomycetes</taxon>
        <taxon>Agaricomycetidae</taxon>
        <taxon>Agaricales</taxon>
        <taxon>Marasmiineae</taxon>
        <taxon>Omphalotaceae</taxon>
        <taxon>Lentinula</taxon>
    </lineage>
</organism>
<evidence type="ECO:0000313" key="2">
    <source>
        <dbReference type="Proteomes" id="UP001176059"/>
    </source>
</evidence>
<comment type="caution">
    <text evidence="1">The sequence shown here is derived from an EMBL/GenBank/DDBJ whole genome shotgun (WGS) entry which is preliminary data.</text>
</comment>
<evidence type="ECO:0008006" key="3">
    <source>
        <dbReference type="Google" id="ProtNLM"/>
    </source>
</evidence>
<dbReference type="Proteomes" id="UP001176059">
    <property type="component" value="Unassembled WGS sequence"/>
</dbReference>
<reference evidence="1" key="1">
    <citation type="submission" date="2022-08" db="EMBL/GenBank/DDBJ databases">
        <authorList>
            <consortium name="DOE Joint Genome Institute"/>
            <person name="Min B."/>
            <person name="Sierra-Patev S."/>
            <person name="Naranjo-Ortiz M."/>
            <person name="Looney B."/>
            <person name="Konkel Z."/>
            <person name="Slot J.C."/>
            <person name="Sakamoto Y."/>
            <person name="Steenwyk J.L."/>
            <person name="Rokas A."/>
            <person name="Carro J."/>
            <person name="Camarero S."/>
            <person name="Ferreira P."/>
            <person name="Molpeceres G."/>
            <person name="Ruiz-duenas F.J."/>
            <person name="Serrano A."/>
            <person name="Henrissat B."/>
            <person name="Drula E."/>
            <person name="Hughes K.W."/>
            <person name="Mata J.L."/>
            <person name="Ishikawa N.K."/>
            <person name="Vargas-Isla R."/>
            <person name="Ushijima S."/>
            <person name="Smith C.A."/>
            <person name="Ahrendt S."/>
            <person name="Andreopoulos W."/>
            <person name="He G."/>
            <person name="LaButti K."/>
            <person name="Lipzen A."/>
            <person name="Ng V."/>
            <person name="Riley R."/>
            <person name="Sandor L."/>
            <person name="Barry K."/>
            <person name="Martinez A.T."/>
            <person name="Xiao Y."/>
            <person name="Gibbons J.G."/>
            <person name="Terashima K."/>
            <person name="Hibbett D.S."/>
            <person name="Grigoriev I.V."/>
        </authorList>
    </citation>
    <scope>NUCLEOTIDE SEQUENCE</scope>
    <source>
        <strain evidence="1">ET3784</strain>
    </source>
</reference>
<keyword evidence="2" id="KW-1185">Reference proteome</keyword>
<accession>A0AA38JMI8</accession>
<dbReference type="Pfam" id="PF18759">
    <property type="entry name" value="Plavaka"/>
    <property type="match status" value="1"/>
</dbReference>
<sequence>MSTRCTGCGQSFGQSYFLQHIYKTENARCRAHRELLLGPGTALETSSLVDSLLSGISGQSVSELSAEEERRLGPVMVVDPSGDFFGNYDYLENNFDIDMDSEPVAPPLGPEAPQLDDLDDDEDNIYDFGGDDGSDWEPLDSRMHSPELTFPEGYFEEPLALPHSRTHPRTDSGSLREPYICLYPDPRAGAPIASQDEIIHENLRYHSNLEGIAQNPWAPFSSEIDWKIACWAKLRGPSSTALTELLAINGVCDKLGLSFHTTNELNAIIDSQLPSARPRFKRQEVVVQGQAYEMYFRDILECVRSLFGNAEFAKYLKFVPEKHFESSTCEEQLYHDMHTGSWWWSAQIKLDKHAGPGRTIIPILLSSDKTQVTLFRNKSVYPVYMTIGNIPKEIRRKPSCRAYILIGYLPCTGLEHIKNAASRRRSLVNLFHTCMRTIVRPMEDAGSTGLTLAGGDGVKRHGHPIFAAYISDYPEQILVTCCITGDCVRCTIPRQLIGRNMEPHPLRNLQSILKALSMVDHSASAFIHACKDAGIKPVFEPFWANLPYSNVYRTITPDILHQLYQGVFKHLKNWVIEAYGAHEIDARCRRLPPNHNIHIFMKGISTLQRVSGLEHSQISDFLLGIIAEAPLPDGTSSVHLVRCLQGLIDFLHIAQYPVHSTTTLGLLSNALTRFHDNKGVFIDLGIRSNFQIPKIHFLNHYVEIVTEMGTFDNFNTEYTERLHIDLAKDAYRATNKKDELSQMTIWLERKEKVLKHVAYIDWSLSGKHPPLRSHWIPPGMNAVRTLKMTKHPSLRVKVADVVEKYGATFFKAAIARFVAQLKQPQLSGVRLDDAAENLSLDFSHVHAYHRVKYVYQNSFTGMWSTADSVHAQPAGKDKNGHTVPGRFDTALIRITDTTAEPIKINQDTRIAQVRIVFTLSTRVSEELFRDVSVHERPRYLAYLEWFTSFTTPDDTHGLYKVSRSNVEGGCLASVVDIERFICSAHLIPRFSRIANREWTSSTVLEDCPSFFVNSHSDRHIYQLFNS</sequence>